<dbReference type="GO" id="GO:0004315">
    <property type="term" value="F:3-oxoacyl-[acyl-carrier-protein] synthase activity"/>
    <property type="evidence" value="ECO:0007669"/>
    <property type="project" value="UniProtKB-EC"/>
</dbReference>
<dbReference type="CDD" id="cd00834">
    <property type="entry name" value="KAS_I_II"/>
    <property type="match status" value="1"/>
</dbReference>
<evidence type="ECO:0000256" key="15">
    <source>
        <dbReference type="PIRSR" id="PIRSR000447-1"/>
    </source>
</evidence>
<protein>
    <recommendedName>
        <fullName evidence="4 14">3-oxoacyl-[acyl-carrier-protein] synthase 2</fullName>
        <ecNumber evidence="3 14">2.3.1.179</ecNumber>
    </recommendedName>
</protein>
<evidence type="ECO:0000256" key="4">
    <source>
        <dbReference type="ARBA" id="ARBA00014657"/>
    </source>
</evidence>
<evidence type="ECO:0000256" key="12">
    <source>
        <dbReference type="ARBA" id="ARBA00047318"/>
    </source>
</evidence>
<dbReference type="InterPro" id="IPR000794">
    <property type="entry name" value="Beta-ketoacyl_synthase"/>
</dbReference>
<dbReference type="Pfam" id="PF00109">
    <property type="entry name" value="ketoacyl-synt"/>
    <property type="match status" value="1"/>
</dbReference>
<keyword evidence="8" id="KW-0443">Lipid metabolism</keyword>
<dbReference type="UniPathway" id="UPA00094"/>
<keyword evidence="9 14" id="KW-0275">Fatty acid biosynthesis</keyword>
<proteinExistence type="inferred from homology"/>
<dbReference type="Pfam" id="PF02801">
    <property type="entry name" value="Ketoacyl-synt_C"/>
    <property type="match status" value="1"/>
</dbReference>
<organism evidence="18 19">
    <name type="scientific">Kocuria soli</name>
    <dbReference type="NCBI Taxonomy" id="2485125"/>
    <lineage>
        <taxon>Bacteria</taxon>
        <taxon>Bacillati</taxon>
        <taxon>Actinomycetota</taxon>
        <taxon>Actinomycetes</taxon>
        <taxon>Micrococcales</taxon>
        <taxon>Micrococcaceae</taxon>
        <taxon>Kocuria</taxon>
    </lineage>
</organism>
<keyword evidence="5 14" id="KW-0444">Lipid biosynthesis</keyword>
<dbReference type="FunFam" id="3.40.47.10:FF:000018">
    <property type="entry name" value="3-oxoacyl-[acyl-carrier-protein] synthase 2"/>
    <property type="match status" value="1"/>
</dbReference>
<keyword evidence="10 14" id="KW-0012">Acyltransferase</keyword>
<keyword evidence="19" id="KW-1185">Reference proteome</keyword>
<evidence type="ECO:0000256" key="9">
    <source>
        <dbReference type="ARBA" id="ARBA00023160"/>
    </source>
</evidence>
<sequence>MARKVVVTGLGATTPIGGTVSELWQNALAGVSGVTKLDQDWVETYDLAVRIAAAVSTPASEVLTRVEAKRLDPSGQLSMIAAREAWADAGFSAANADDAEEVDPTRVAAVFGTGIGGAWTLLSGWDTLREKGPRRVMPLTVPMLMPNGNAATVSMELKARRAAITAVSACASGTESFYQGLDLIRLGKADVVIAGGAESANHPINFAAFGAMQALSRRNDEPERASRPYDIDRDGFVMAEGAGAVILESEEHAKARGARIYCELAGAGLSADAFHITAPDDAGTGATRAIVEAMESGEFVAEDVIHVNAHATSTPKGDIPEAGAVRNAFGSATDNIPVSATKSMTGHMLGGSGAVEAILAIKALTERTAPCTINLDNKDPQIDLDVVTTPRELRKDGGVVVSNSFGFGGHNAVVAFRDY</sequence>
<comment type="catalytic activity">
    <reaction evidence="12 14">
        <text>(9Z)-hexadecenoyl-[ACP] + malonyl-[ACP] + H(+) = 3-oxo-(11Z)-octadecenoyl-[ACP] + holo-[ACP] + CO2</text>
        <dbReference type="Rhea" id="RHEA:55040"/>
        <dbReference type="Rhea" id="RHEA-COMP:9623"/>
        <dbReference type="Rhea" id="RHEA-COMP:9685"/>
        <dbReference type="Rhea" id="RHEA-COMP:10800"/>
        <dbReference type="Rhea" id="RHEA-COMP:14074"/>
        <dbReference type="ChEBI" id="CHEBI:15378"/>
        <dbReference type="ChEBI" id="CHEBI:16526"/>
        <dbReference type="ChEBI" id="CHEBI:64479"/>
        <dbReference type="ChEBI" id="CHEBI:78449"/>
        <dbReference type="ChEBI" id="CHEBI:83989"/>
        <dbReference type="ChEBI" id="CHEBI:138538"/>
        <dbReference type="EC" id="2.3.1.179"/>
    </reaction>
</comment>
<evidence type="ECO:0000256" key="13">
    <source>
        <dbReference type="ARBA" id="ARBA00047659"/>
    </source>
</evidence>
<dbReference type="Gene3D" id="3.40.47.10">
    <property type="match status" value="2"/>
</dbReference>
<evidence type="ECO:0000313" key="19">
    <source>
        <dbReference type="Proteomes" id="UP000270616"/>
    </source>
</evidence>
<name>A0A3N4A8I6_9MICC</name>
<dbReference type="GO" id="GO:0006633">
    <property type="term" value="P:fatty acid biosynthetic process"/>
    <property type="evidence" value="ECO:0007669"/>
    <property type="project" value="UniProtKB-UniPathway"/>
</dbReference>
<dbReference type="InterPro" id="IPR014030">
    <property type="entry name" value="Ketoacyl_synth_N"/>
</dbReference>
<evidence type="ECO:0000313" key="18">
    <source>
        <dbReference type="EMBL" id="ROZ61841.1"/>
    </source>
</evidence>
<evidence type="ECO:0000259" key="17">
    <source>
        <dbReference type="PROSITE" id="PS52004"/>
    </source>
</evidence>
<dbReference type="AlphaFoldDB" id="A0A3N4A8I6"/>
<evidence type="ECO:0000256" key="16">
    <source>
        <dbReference type="RuleBase" id="RU003694"/>
    </source>
</evidence>
<keyword evidence="6 14" id="KW-0808">Transferase</keyword>
<comment type="caution">
    <text evidence="18">The sequence shown here is derived from an EMBL/GenBank/DDBJ whole genome shotgun (WGS) entry which is preliminary data.</text>
</comment>
<dbReference type="InterPro" id="IPR016039">
    <property type="entry name" value="Thiolase-like"/>
</dbReference>
<dbReference type="InterPro" id="IPR014031">
    <property type="entry name" value="Ketoacyl_synth_C"/>
</dbReference>
<comment type="catalytic activity">
    <reaction evidence="13 14">
        <text>a fatty acyl-[ACP] + malonyl-[ACP] + H(+) = a 3-oxoacyl-[ACP] + holo-[ACP] + CO2</text>
        <dbReference type="Rhea" id="RHEA:22836"/>
        <dbReference type="Rhea" id="RHEA-COMP:9623"/>
        <dbReference type="Rhea" id="RHEA-COMP:9685"/>
        <dbReference type="Rhea" id="RHEA-COMP:9916"/>
        <dbReference type="Rhea" id="RHEA-COMP:14125"/>
        <dbReference type="ChEBI" id="CHEBI:15378"/>
        <dbReference type="ChEBI" id="CHEBI:16526"/>
        <dbReference type="ChEBI" id="CHEBI:64479"/>
        <dbReference type="ChEBI" id="CHEBI:78449"/>
        <dbReference type="ChEBI" id="CHEBI:78776"/>
        <dbReference type="ChEBI" id="CHEBI:138651"/>
    </reaction>
</comment>
<evidence type="ECO:0000256" key="5">
    <source>
        <dbReference type="ARBA" id="ARBA00022516"/>
    </source>
</evidence>
<evidence type="ECO:0000256" key="10">
    <source>
        <dbReference type="ARBA" id="ARBA00023315"/>
    </source>
</evidence>
<dbReference type="SUPFAM" id="SSF53901">
    <property type="entry name" value="Thiolase-like"/>
    <property type="match status" value="2"/>
</dbReference>
<dbReference type="PANTHER" id="PTHR11712:SF336">
    <property type="entry name" value="3-OXOACYL-[ACYL-CARRIER-PROTEIN] SYNTHASE, MITOCHONDRIAL"/>
    <property type="match status" value="1"/>
</dbReference>
<evidence type="ECO:0000256" key="1">
    <source>
        <dbReference type="ARBA" id="ARBA00005194"/>
    </source>
</evidence>
<dbReference type="RefSeq" id="WP_123826460.1">
    <property type="nucleotide sequence ID" value="NZ_RKMF01000017.1"/>
</dbReference>
<comment type="function">
    <text evidence="11 14">Involved in the type II fatty acid elongation cycle. Catalyzes the elongation of a wide range of acyl-ACP by the addition of two carbons from malonyl-ACP to an acyl acceptor. Can efficiently catalyze the conversion of palmitoleoyl-ACP (cis-hexadec-9-enoyl-ACP) to cis-vaccenoyl-ACP (cis-octadec-11-enoyl-ACP), an essential step in the thermal regulation of fatty acid composition.</text>
</comment>
<dbReference type="PIRSF" id="PIRSF000447">
    <property type="entry name" value="KAS_II"/>
    <property type="match status" value="1"/>
</dbReference>
<dbReference type="SMART" id="SM00825">
    <property type="entry name" value="PKS_KS"/>
    <property type="match status" value="1"/>
</dbReference>
<dbReference type="NCBIfam" id="NF005589">
    <property type="entry name" value="PRK07314.1"/>
    <property type="match status" value="1"/>
</dbReference>
<dbReference type="GO" id="GO:0005829">
    <property type="term" value="C:cytosol"/>
    <property type="evidence" value="ECO:0007669"/>
    <property type="project" value="TreeGrafter"/>
</dbReference>
<gene>
    <name evidence="18" type="ORF">EDL96_12055</name>
</gene>
<dbReference type="InterPro" id="IPR017568">
    <property type="entry name" value="3-oxoacyl-ACP_synth-2"/>
</dbReference>
<reference evidence="18 19" key="1">
    <citation type="submission" date="2018-10" db="EMBL/GenBank/DDBJ databases">
        <title>Kocuria sp. M5W7-7, whole genome shotgun sequence.</title>
        <authorList>
            <person name="Tuo L."/>
        </authorList>
    </citation>
    <scope>NUCLEOTIDE SEQUENCE [LARGE SCALE GENOMIC DNA]</scope>
    <source>
        <strain evidence="18 19">M5W7-7</strain>
    </source>
</reference>
<dbReference type="EMBL" id="RKMF01000017">
    <property type="protein sequence ID" value="ROZ61841.1"/>
    <property type="molecule type" value="Genomic_DNA"/>
</dbReference>
<dbReference type="OrthoDB" id="9808669at2"/>
<feature type="domain" description="Ketosynthase family 3 (KS3)" evidence="17">
    <location>
        <begin position="2"/>
        <end position="418"/>
    </location>
</feature>
<evidence type="ECO:0000256" key="14">
    <source>
        <dbReference type="PIRNR" id="PIRNR000447"/>
    </source>
</evidence>
<dbReference type="PANTHER" id="PTHR11712">
    <property type="entry name" value="POLYKETIDE SYNTHASE-RELATED"/>
    <property type="match status" value="1"/>
</dbReference>
<accession>A0A3N4A8I6</accession>
<comment type="similarity">
    <text evidence="2 14 16">Belongs to the thiolase-like superfamily. Beta-ketoacyl-ACP synthases family.</text>
</comment>
<evidence type="ECO:0000256" key="7">
    <source>
        <dbReference type="ARBA" id="ARBA00022832"/>
    </source>
</evidence>
<comment type="pathway">
    <text evidence="1 14">Lipid metabolism; fatty acid biosynthesis.</text>
</comment>
<feature type="active site" description="For beta-ketoacyl synthase activity" evidence="15">
    <location>
        <position position="170"/>
    </location>
</feature>
<dbReference type="InterPro" id="IPR020841">
    <property type="entry name" value="PKS_Beta-ketoAc_synthase_dom"/>
</dbReference>
<evidence type="ECO:0000256" key="6">
    <source>
        <dbReference type="ARBA" id="ARBA00022679"/>
    </source>
</evidence>
<keyword evidence="7" id="KW-0276">Fatty acid metabolism</keyword>
<evidence type="ECO:0000256" key="2">
    <source>
        <dbReference type="ARBA" id="ARBA00008467"/>
    </source>
</evidence>
<dbReference type="PROSITE" id="PS52004">
    <property type="entry name" value="KS3_2"/>
    <property type="match status" value="1"/>
</dbReference>
<evidence type="ECO:0000256" key="3">
    <source>
        <dbReference type="ARBA" id="ARBA00012356"/>
    </source>
</evidence>
<dbReference type="Proteomes" id="UP000270616">
    <property type="component" value="Unassembled WGS sequence"/>
</dbReference>
<evidence type="ECO:0000256" key="11">
    <source>
        <dbReference type="ARBA" id="ARBA00024006"/>
    </source>
</evidence>
<dbReference type="EC" id="2.3.1.179" evidence="3 14"/>
<evidence type="ECO:0000256" key="8">
    <source>
        <dbReference type="ARBA" id="ARBA00023098"/>
    </source>
</evidence>